<dbReference type="SUPFAM" id="SSF46785">
    <property type="entry name" value="Winged helix' DNA-binding domain"/>
    <property type="match status" value="1"/>
</dbReference>
<evidence type="ECO:0000256" key="3">
    <source>
        <dbReference type="ARBA" id="ARBA00023125"/>
    </source>
</evidence>
<organism evidence="6 7">
    <name type="scientific">Kaistia defluvii</name>
    <dbReference type="NCBI Taxonomy" id="410841"/>
    <lineage>
        <taxon>Bacteria</taxon>
        <taxon>Pseudomonadati</taxon>
        <taxon>Pseudomonadota</taxon>
        <taxon>Alphaproteobacteria</taxon>
        <taxon>Hyphomicrobiales</taxon>
        <taxon>Kaistiaceae</taxon>
        <taxon>Kaistia</taxon>
    </lineage>
</organism>
<dbReference type="PROSITE" id="PS50943">
    <property type="entry name" value="HTH_CROC1"/>
    <property type="match status" value="1"/>
</dbReference>
<keyword evidence="3 6" id="KW-0238">DNA-binding</keyword>
<comment type="caution">
    <text evidence="6">The sequence shown here is derived from an EMBL/GenBank/DDBJ whole genome shotgun (WGS) entry which is preliminary data.</text>
</comment>
<keyword evidence="2" id="KW-0805">Transcription regulation</keyword>
<dbReference type="EMBL" id="JBEPSM010000001">
    <property type="protein sequence ID" value="MET4633483.1"/>
    <property type="molecule type" value="Genomic_DNA"/>
</dbReference>
<dbReference type="PANTHER" id="PTHR34294">
    <property type="entry name" value="TRANSCRIPTIONAL REGULATOR-RELATED"/>
    <property type="match status" value="1"/>
</dbReference>
<dbReference type="InterPro" id="IPR007324">
    <property type="entry name" value="Sugar-bd_dom_put"/>
</dbReference>
<evidence type="ECO:0000256" key="2">
    <source>
        <dbReference type="ARBA" id="ARBA00023015"/>
    </source>
</evidence>
<evidence type="ECO:0000256" key="4">
    <source>
        <dbReference type="ARBA" id="ARBA00023163"/>
    </source>
</evidence>
<dbReference type="GO" id="GO:0003677">
    <property type="term" value="F:DNA binding"/>
    <property type="evidence" value="ECO:0007669"/>
    <property type="project" value="UniProtKB-KW"/>
</dbReference>
<protein>
    <submittedName>
        <fullName evidence="6">DNA-binding transcriptional regulator LsrR (DeoR family)</fullName>
    </submittedName>
</protein>
<dbReference type="RefSeq" id="WP_354549801.1">
    <property type="nucleotide sequence ID" value="NZ_JBEPSM010000001.1"/>
</dbReference>
<dbReference type="Proteomes" id="UP001549321">
    <property type="component" value="Unassembled WGS sequence"/>
</dbReference>
<feature type="domain" description="HTH cro/C1-type" evidence="5">
    <location>
        <begin position="29"/>
        <end position="50"/>
    </location>
</feature>
<dbReference type="InterPro" id="IPR036390">
    <property type="entry name" value="WH_DNA-bd_sf"/>
</dbReference>
<evidence type="ECO:0000313" key="6">
    <source>
        <dbReference type="EMBL" id="MET4633483.1"/>
    </source>
</evidence>
<dbReference type="Gene3D" id="3.40.50.1360">
    <property type="match status" value="1"/>
</dbReference>
<dbReference type="InterPro" id="IPR051054">
    <property type="entry name" value="SorC_transcr_regulators"/>
</dbReference>
<dbReference type="CDD" id="cd00093">
    <property type="entry name" value="HTH_XRE"/>
    <property type="match status" value="1"/>
</dbReference>
<dbReference type="PANTHER" id="PTHR34294:SF1">
    <property type="entry name" value="TRANSCRIPTIONAL REGULATOR LSRR"/>
    <property type="match status" value="1"/>
</dbReference>
<keyword evidence="7" id="KW-1185">Reference proteome</keyword>
<keyword evidence="4" id="KW-0804">Transcription</keyword>
<sequence>MAKLLRSAQQVLSDTSSLRLRAAWLYYNQGLTQKDVAEKLGVSRTTIIRMLDEAVKRGEVQIWINEGIQECIELGLQLEAAFGLDEAIVVPGADDVEGTAKAVGLALGQFLSDAIPDDCTIGVGWGRTLTASLASFRPVRRERVRVVSLLGGVLEAHQVNPIEFSWRLASQIGAECYLFLSPLLVDSKETKRHLIERCGLDRLYRLAEDLDIAVISVGDISASATSLSQTLISPQELQELVEVGCVGDAICNFLDAEGRSVPHALNDRVMSVDLDKVSKARHVVLATGGAKRAVAIHATMKRVGCHTLITDEAAAKALLAMAR</sequence>
<dbReference type="InterPro" id="IPR037171">
    <property type="entry name" value="NagB/RpiA_transferase-like"/>
</dbReference>
<gene>
    <name evidence="6" type="ORF">ABIE08_001396</name>
</gene>
<reference evidence="6 7" key="1">
    <citation type="submission" date="2024-06" db="EMBL/GenBank/DDBJ databases">
        <title>Sorghum-associated microbial communities from plants grown in Nebraska, USA.</title>
        <authorList>
            <person name="Schachtman D."/>
        </authorList>
    </citation>
    <scope>NUCLEOTIDE SEQUENCE [LARGE SCALE GENOMIC DNA]</scope>
    <source>
        <strain evidence="6 7">3207</strain>
    </source>
</reference>
<name>A0ABV2QWT2_9HYPH</name>
<accession>A0ABV2QWT2</accession>
<dbReference type="Gene3D" id="1.10.10.60">
    <property type="entry name" value="Homeodomain-like"/>
    <property type="match status" value="1"/>
</dbReference>
<dbReference type="Pfam" id="PF13384">
    <property type="entry name" value="HTH_23"/>
    <property type="match status" value="1"/>
</dbReference>
<dbReference type="SUPFAM" id="SSF100950">
    <property type="entry name" value="NagB/RpiA/CoA transferase-like"/>
    <property type="match status" value="1"/>
</dbReference>
<dbReference type="Pfam" id="PF04198">
    <property type="entry name" value="Sugar-bind"/>
    <property type="match status" value="1"/>
</dbReference>
<dbReference type="InterPro" id="IPR001387">
    <property type="entry name" value="Cro/C1-type_HTH"/>
</dbReference>
<proteinExistence type="inferred from homology"/>
<evidence type="ECO:0000256" key="1">
    <source>
        <dbReference type="ARBA" id="ARBA00010466"/>
    </source>
</evidence>
<comment type="similarity">
    <text evidence="1">Belongs to the SorC transcriptional regulatory family.</text>
</comment>
<evidence type="ECO:0000313" key="7">
    <source>
        <dbReference type="Proteomes" id="UP001549321"/>
    </source>
</evidence>
<evidence type="ECO:0000259" key="5">
    <source>
        <dbReference type="PROSITE" id="PS50943"/>
    </source>
</evidence>